<dbReference type="Proteomes" id="UP000676917">
    <property type="component" value="Unassembled WGS sequence"/>
</dbReference>
<evidence type="ECO:0000313" key="2">
    <source>
        <dbReference type="Proteomes" id="UP000676917"/>
    </source>
</evidence>
<gene>
    <name evidence="1" type="ORF">J43TS3_12110</name>
</gene>
<name>A0A919X9G8_9BACI</name>
<evidence type="ECO:0000313" key="1">
    <source>
        <dbReference type="EMBL" id="GIO26600.1"/>
    </source>
</evidence>
<sequence>MKDFESTLQNYYSSWNEGFKTKDDTHIRNFMSERFVGYWAFSGIEKPEEYFFDYDIVSVLNQYKEDTKKEFNVITKTERKNGENCLVFGTETSLIEGKPHQAKVMYVWGLENEEWKLQREYIEMEQ</sequence>
<reference evidence="1" key="1">
    <citation type="submission" date="2021-03" db="EMBL/GenBank/DDBJ databases">
        <title>Antimicrobial resistance genes in bacteria isolated from Japanese honey, and their potential for conferring macrolide and lincosamide resistance in the American foulbrood pathogen Paenibacillus larvae.</title>
        <authorList>
            <person name="Okamoto M."/>
            <person name="Kumagai M."/>
            <person name="Kanamori H."/>
            <person name="Takamatsu D."/>
        </authorList>
    </citation>
    <scope>NUCLEOTIDE SEQUENCE</scope>
    <source>
        <strain evidence="1">J43TS3</strain>
    </source>
</reference>
<evidence type="ECO:0008006" key="3">
    <source>
        <dbReference type="Google" id="ProtNLM"/>
    </source>
</evidence>
<dbReference type="EMBL" id="BORP01000002">
    <property type="protein sequence ID" value="GIO26600.1"/>
    <property type="molecule type" value="Genomic_DNA"/>
</dbReference>
<accession>A0A919X9G8</accession>
<keyword evidence="2" id="KW-1185">Reference proteome</keyword>
<dbReference type="AlphaFoldDB" id="A0A919X9G8"/>
<organism evidence="1 2">
    <name type="scientific">Ornithinibacillus bavariensis</name>
    <dbReference type="NCBI Taxonomy" id="545502"/>
    <lineage>
        <taxon>Bacteria</taxon>
        <taxon>Bacillati</taxon>
        <taxon>Bacillota</taxon>
        <taxon>Bacilli</taxon>
        <taxon>Bacillales</taxon>
        <taxon>Bacillaceae</taxon>
        <taxon>Ornithinibacillus</taxon>
    </lineage>
</organism>
<comment type="caution">
    <text evidence="1">The sequence shown here is derived from an EMBL/GenBank/DDBJ whole genome shotgun (WGS) entry which is preliminary data.</text>
</comment>
<dbReference type="RefSeq" id="WP_212920120.1">
    <property type="nucleotide sequence ID" value="NZ_BORP01000002.1"/>
</dbReference>
<protein>
    <recommendedName>
        <fullName evidence="3">DUF4440 domain-containing protein</fullName>
    </recommendedName>
</protein>
<proteinExistence type="predicted"/>